<evidence type="ECO:0000256" key="1">
    <source>
        <dbReference type="SAM" id="MobiDB-lite"/>
    </source>
</evidence>
<dbReference type="PANTHER" id="PTHR42085:SF4">
    <property type="entry name" value="F-BOX DOMAIN-CONTAINING PROTEIN"/>
    <property type="match status" value="1"/>
</dbReference>
<gene>
    <name evidence="2" type="ORF">BN869_000003612_1</name>
    <name evidence="3" type="ORF">IM811_010758</name>
</gene>
<name>A0A0B7JW75_BIOOC</name>
<proteinExistence type="predicted"/>
<evidence type="ECO:0008006" key="4">
    <source>
        <dbReference type="Google" id="ProtNLM"/>
    </source>
</evidence>
<dbReference type="InterPro" id="IPR038883">
    <property type="entry name" value="AN11006-like"/>
</dbReference>
<dbReference type="Proteomes" id="UP000616885">
    <property type="component" value="Unassembled WGS sequence"/>
</dbReference>
<feature type="compositionally biased region" description="Low complexity" evidence="1">
    <location>
        <begin position="9"/>
        <end position="24"/>
    </location>
</feature>
<protein>
    <recommendedName>
        <fullName evidence="4">F-box domain-containing protein</fullName>
    </recommendedName>
</protein>
<feature type="region of interest" description="Disordered" evidence="1">
    <location>
        <begin position="1"/>
        <end position="24"/>
    </location>
</feature>
<reference evidence="3" key="2">
    <citation type="submission" date="2020-10" db="EMBL/GenBank/DDBJ databases">
        <title>High-Quality Genome Resource of Clonostachys rosea strain S41 by Oxford Nanopore Long-Read Sequencing.</title>
        <authorList>
            <person name="Wang H."/>
        </authorList>
    </citation>
    <scope>NUCLEOTIDE SEQUENCE</scope>
    <source>
        <strain evidence="3">S41</strain>
    </source>
</reference>
<evidence type="ECO:0000313" key="2">
    <source>
        <dbReference type="EMBL" id="CEO47557.1"/>
    </source>
</evidence>
<dbReference type="EMBL" id="JADCTT010000003">
    <property type="protein sequence ID" value="KAF9755317.1"/>
    <property type="molecule type" value="Genomic_DNA"/>
</dbReference>
<accession>A0A0B7JW75</accession>
<dbReference type="AlphaFoldDB" id="A0A0B7JW75"/>
<dbReference type="EMBL" id="CDPU01000008">
    <property type="protein sequence ID" value="CEO47557.1"/>
    <property type="molecule type" value="Genomic_DNA"/>
</dbReference>
<organism evidence="2">
    <name type="scientific">Bionectria ochroleuca</name>
    <name type="common">Gliocladium roseum</name>
    <dbReference type="NCBI Taxonomy" id="29856"/>
    <lineage>
        <taxon>Eukaryota</taxon>
        <taxon>Fungi</taxon>
        <taxon>Dikarya</taxon>
        <taxon>Ascomycota</taxon>
        <taxon>Pezizomycotina</taxon>
        <taxon>Sordariomycetes</taxon>
        <taxon>Hypocreomycetidae</taxon>
        <taxon>Hypocreales</taxon>
        <taxon>Bionectriaceae</taxon>
        <taxon>Clonostachys</taxon>
    </lineage>
</organism>
<evidence type="ECO:0000313" key="3">
    <source>
        <dbReference type="EMBL" id="KAF9755317.1"/>
    </source>
</evidence>
<reference evidence="2" key="1">
    <citation type="submission" date="2015-01" db="EMBL/GenBank/DDBJ databases">
        <authorList>
            <person name="Durling Mikael"/>
        </authorList>
    </citation>
    <scope>NUCLEOTIDE SEQUENCE</scope>
</reference>
<sequence length="223" mass="25003">METSNTTDLMSSPPMSSLASPSSEPPAGLLTVPLEIRLQIYSYLLEVPEFSPYTLPSKKAPVAGALLRTNRQINWEATPFLYAHNTFVAHPSLLATFPRLRPNLRPVSDPYAISLIHRFHLTVHLDSDLPYEAKALTESFTGAEELTLHLVQFGFCGVGYANLRQFEGIRGVKRVVIEGSTTGFEDYIEWLRKSMMSEPDAPIEEFKHEHVTLVDRLARGYLA</sequence>
<dbReference type="PANTHER" id="PTHR42085">
    <property type="entry name" value="F-BOX DOMAIN-CONTAINING PROTEIN"/>
    <property type="match status" value="1"/>
</dbReference>